<feature type="compositionally biased region" description="Low complexity" evidence="1">
    <location>
        <begin position="129"/>
        <end position="140"/>
    </location>
</feature>
<dbReference type="RefSeq" id="WP_101657654.1">
    <property type="nucleotide sequence ID" value="NZ_CAUPFC010000010.1"/>
</dbReference>
<keyword evidence="4" id="KW-1185">Reference proteome</keyword>
<dbReference type="Proteomes" id="UP001284901">
    <property type="component" value="Unassembled WGS sequence"/>
</dbReference>
<evidence type="ECO:0000313" key="5">
    <source>
        <dbReference type="Proteomes" id="UP001288320"/>
    </source>
</evidence>
<dbReference type="EMBL" id="JAWNFY010000024">
    <property type="protein sequence ID" value="MDY5146975.1"/>
    <property type="molecule type" value="Genomic_DNA"/>
</dbReference>
<gene>
    <name evidence="2" type="ORF">R6G74_08570</name>
    <name evidence="3" type="ORF">R6P33_08105</name>
</gene>
<dbReference type="Proteomes" id="UP001288320">
    <property type="component" value="Unassembled WGS sequence"/>
</dbReference>
<feature type="region of interest" description="Disordered" evidence="1">
    <location>
        <begin position="101"/>
        <end position="140"/>
    </location>
</feature>
<organism evidence="2 5">
    <name type="scientific">Actinotignum timonense</name>
    <dbReference type="NCBI Taxonomy" id="1870995"/>
    <lineage>
        <taxon>Bacteria</taxon>
        <taxon>Bacillati</taxon>
        <taxon>Actinomycetota</taxon>
        <taxon>Actinomycetes</taxon>
        <taxon>Actinomycetales</taxon>
        <taxon>Actinomycetaceae</taxon>
        <taxon>Actinotignum</taxon>
    </lineage>
</organism>
<sequence>MISIVRGAPGLCRILPPTWNTGEVVSQFTTWEDAAAALRDTYAGARADETPALRFVTHGVPVTAWPGQSTRRDSRAVVHLAAPVLTGAELRKYDGAAASAASSTHAASEPGTQAGTQPAAKTGAQPTTQSDAQSDAQSDSVLSRNAAAVLEHFGIDPTGPDLIAVLRAADALPIGGIRLLGGRAHIHYAVALPVPAEQLAACAALVAAQARAMSGADASHAGGADAASPAGADALSDATREGEADV</sequence>
<comment type="caution">
    <text evidence="2">The sequence shown here is derived from an EMBL/GenBank/DDBJ whole genome shotgun (WGS) entry which is preliminary data.</text>
</comment>
<evidence type="ECO:0000313" key="4">
    <source>
        <dbReference type="Proteomes" id="UP001284901"/>
    </source>
</evidence>
<accession>A0AAW9HKL6</accession>
<protein>
    <submittedName>
        <fullName evidence="2">Uncharacterized protein</fullName>
    </submittedName>
</protein>
<dbReference type="GeneID" id="92813177"/>
<evidence type="ECO:0000313" key="3">
    <source>
        <dbReference type="EMBL" id="MDY5146975.1"/>
    </source>
</evidence>
<evidence type="ECO:0000313" key="2">
    <source>
        <dbReference type="EMBL" id="MDY5141355.1"/>
    </source>
</evidence>
<feature type="compositionally biased region" description="Low complexity" evidence="1">
    <location>
        <begin position="218"/>
        <end position="237"/>
    </location>
</feature>
<evidence type="ECO:0000256" key="1">
    <source>
        <dbReference type="SAM" id="MobiDB-lite"/>
    </source>
</evidence>
<dbReference type="AlphaFoldDB" id="A0AAW9HKL6"/>
<feature type="region of interest" description="Disordered" evidence="1">
    <location>
        <begin position="218"/>
        <end position="246"/>
    </location>
</feature>
<dbReference type="EMBL" id="JAWNFV010000021">
    <property type="protein sequence ID" value="MDY5141355.1"/>
    <property type="molecule type" value="Genomic_DNA"/>
</dbReference>
<name>A0AAW9HKL6_9ACTO</name>
<reference evidence="2 4" key="1">
    <citation type="submission" date="2023-10" db="EMBL/GenBank/DDBJ databases">
        <title>Whole Genome based description of the genera Actinobaculum and Actinotignum reveals a complex phylogenetic relationship within the species included in the genus Actinotignum.</title>
        <authorList>
            <person name="Jensen C.S."/>
            <person name="Dargis R."/>
            <person name="Kemp M."/>
            <person name="Christensen J.J."/>
        </authorList>
    </citation>
    <scope>NUCLEOTIDE SEQUENCE</scope>
    <source>
        <strain evidence="3 4">SLA_B089</strain>
        <strain evidence="2">SLA_B245</strain>
    </source>
</reference>
<proteinExistence type="predicted"/>